<evidence type="ECO:0000313" key="2">
    <source>
        <dbReference type="EMBL" id="KAF9471901.1"/>
    </source>
</evidence>
<keyword evidence="3" id="KW-1185">Reference proteome</keyword>
<protein>
    <submittedName>
        <fullName evidence="2">Uncharacterized protein</fullName>
    </submittedName>
</protein>
<keyword evidence="1" id="KW-0472">Membrane</keyword>
<proteinExistence type="predicted"/>
<accession>A0A9P5YQ36</accession>
<sequence length="72" mass="8130">MDISTFLGQRLVLTNYFVDIPIEDLGLGLNLWVNTKCVIHGFAYGPFFLPFVLVLLHLSKYTSKALSDSRPI</sequence>
<evidence type="ECO:0000313" key="3">
    <source>
        <dbReference type="Proteomes" id="UP000807469"/>
    </source>
</evidence>
<keyword evidence="1" id="KW-1133">Transmembrane helix</keyword>
<dbReference type="AlphaFoldDB" id="A0A9P5YQ36"/>
<gene>
    <name evidence="2" type="ORF">BDN70DRAFT_887593</name>
</gene>
<dbReference type="EMBL" id="MU155606">
    <property type="protein sequence ID" value="KAF9471901.1"/>
    <property type="molecule type" value="Genomic_DNA"/>
</dbReference>
<comment type="caution">
    <text evidence="2">The sequence shown here is derived from an EMBL/GenBank/DDBJ whole genome shotgun (WGS) entry which is preliminary data.</text>
</comment>
<reference evidence="2" key="1">
    <citation type="submission" date="2020-11" db="EMBL/GenBank/DDBJ databases">
        <authorList>
            <consortium name="DOE Joint Genome Institute"/>
            <person name="Ahrendt S."/>
            <person name="Riley R."/>
            <person name="Andreopoulos W."/>
            <person name="Labutti K."/>
            <person name="Pangilinan J."/>
            <person name="Ruiz-Duenas F.J."/>
            <person name="Barrasa J.M."/>
            <person name="Sanchez-Garcia M."/>
            <person name="Camarero S."/>
            <person name="Miyauchi S."/>
            <person name="Serrano A."/>
            <person name="Linde D."/>
            <person name="Babiker R."/>
            <person name="Drula E."/>
            <person name="Ayuso-Fernandez I."/>
            <person name="Pacheco R."/>
            <person name="Padilla G."/>
            <person name="Ferreira P."/>
            <person name="Barriuso J."/>
            <person name="Kellner H."/>
            <person name="Castanera R."/>
            <person name="Alfaro M."/>
            <person name="Ramirez L."/>
            <person name="Pisabarro A.G."/>
            <person name="Kuo A."/>
            <person name="Tritt A."/>
            <person name="Lipzen A."/>
            <person name="He G."/>
            <person name="Yan M."/>
            <person name="Ng V."/>
            <person name="Cullen D."/>
            <person name="Martin F."/>
            <person name="Rosso M.-N."/>
            <person name="Henrissat B."/>
            <person name="Hibbett D."/>
            <person name="Martinez A.T."/>
            <person name="Grigoriev I.V."/>
        </authorList>
    </citation>
    <scope>NUCLEOTIDE SEQUENCE</scope>
    <source>
        <strain evidence="2">CIRM-BRFM 674</strain>
    </source>
</reference>
<evidence type="ECO:0000256" key="1">
    <source>
        <dbReference type="SAM" id="Phobius"/>
    </source>
</evidence>
<name>A0A9P5YQ36_9AGAR</name>
<keyword evidence="1" id="KW-0812">Transmembrane</keyword>
<organism evidence="2 3">
    <name type="scientific">Pholiota conissans</name>
    <dbReference type="NCBI Taxonomy" id="109636"/>
    <lineage>
        <taxon>Eukaryota</taxon>
        <taxon>Fungi</taxon>
        <taxon>Dikarya</taxon>
        <taxon>Basidiomycota</taxon>
        <taxon>Agaricomycotina</taxon>
        <taxon>Agaricomycetes</taxon>
        <taxon>Agaricomycetidae</taxon>
        <taxon>Agaricales</taxon>
        <taxon>Agaricineae</taxon>
        <taxon>Strophariaceae</taxon>
        <taxon>Pholiota</taxon>
    </lineage>
</organism>
<dbReference type="Proteomes" id="UP000807469">
    <property type="component" value="Unassembled WGS sequence"/>
</dbReference>
<feature type="transmembrane region" description="Helical" evidence="1">
    <location>
        <begin position="38"/>
        <end position="58"/>
    </location>
</feature>